<dbReference type="RefSeq" id="WP_285612253.1">
    <property type="nucleotide sequence ID" value="NZ_BSSD01000008.1"/>
</dbReference>
<keyword evidence="2" id="KW-1185">Reference proteome</keyword>
<protein>
    <submittedName>
        <fullName evidence="1">Uncharacterized protein</fullName>
    </submittedName>
</protein>
<name>A0A9W6QSI6_9PSEU</name>
<comment type="caution">
    <text evidence="1">The sequence shown here is derived from an EMBL/GenBank/DDBJ whole genome shotgun (WGS) entry which is preliminary data.</text>
</comment>
<proteinExistence type="predicted"/>
<dbReference type="Proteomes" id="UP001165042">
    <property type="component" value="Unassembled WGS sequence"/>
</dbReference>
<organism evidence="1 2">
    <name type="scientific">Actinokineospora globicatena</name>
    <dbReference type="NCBI Taxonomy" id="103729"/>
    <lineage>
        <taxon>Bacteria</taxon>
        <taxon>Bacillati</taxon>
        <taxon>Actinomycetota</taxon>
        <taxon>Actinomycetes</taxon>
        <taxon>Pseudonocardiales</taxon>
        <taxon>Pseudonocardiaceae</taxon>
        <taxon>Actinokineospora</taxon>
    </lineage>
</organism>
<evidence type="ECO:0000313" key="1">
    <source>
        <dbReference type="EMBL" id="GLW94048.1"/>
    </source>
</evidence>
<reference evidence="1" key="1">
    <citation type="submission" date="2023-02" db="EMBL/GenBank/DDBJ databases">
        <title>Actinokineospora globicatena NBRC 15670.</title>
        <authorList>
            <person name="Ichikawa N."/>
            <person name="Sato H."/>
            <person name="Tonouchi N."/>
        </authorList>
    </citation>
    <scope>NUCLEOTIDE SEQUENCE</scope>
    <source>
        <strain evidence="1">NBRC 15670</strain>
    </source>
</reference>
<accession>A0A9W6QSI6</accession>
<gene>
    <name evidence="1" type="ORF">Aglo03_48640</name>
</gene>
<sequence>MARVWELGWREKEFGSVDQSIAANAERPYGSKRRVERYGKKYGWIAYHEMVGRLADVGRAPASLGGAERLLPDIDPTFHARPPVAPMSLPLWAPVEPTDDQVWLTSGTMAVPDHLWSPEEIHGVDGGWLLVEGYLDHRHDGRTVFGFFRTLLLKPEDVELARQLASERQYPGNQFFPPLPTVRDVLAAEMPWNPRFELTFDDAPGAFPHPTLRDDWQDDGIGFGQVAVDFSPDSTSEIGLGGGYDVPSFEFAARFGLRQLPGTVGLDGRRASAVFRADKPWRGHLLYLRRDLVESFAGDRRTMQVAWGEREIAADWPSAPSWMRAVHRSYAHIWRHIRNA</sequence>
<dbReference type="EMBL" id="BSSD01000008">
    <property type="protein sequence ID" value="GLW94048.1"/>
    <property type="molecule type" value="Genomic_DNA"/>
</dbReference>
<dbReference type="AlphaFoldDB" id="A0A9W6QSI6"/>
<evidence type="ECO:0000313" key="2">
    <source>
        <dbReference type="Proteomes" id="UP001165042"/>
    </source>
</evidence>